<evidence type="ECO:0000313" key="2">
    <source>
        <dbReference type="Proteomes" id="UP000635726"/>
    </source>
</evidence>
<organism evidence="1 2">
    <name type="scientific">Deinococcus aquiradiocola</name>
    <dbReference type="NCBI Taxonomy" id="393059"/>
    <lineage>
        <taxon>Bacteria</taxon>
        <taxon>Thermotogati</taxon>
        <taxon>Deinococcota</taxon>
        <taxon>Deinococci</taxon>
        <taxon>Deinococcales</taxon>
        <taxon>Deinococcaceae</taxon>
        <taxon>Deinococcus</taxon>
    </lineage>
</organism>
<evidence type="ECO:0000313" key="1">
    <source>
        <dbReference type="EMBL" id="GGJ81092.1"/>
    </source>
</evidence>
<reference evidence="1" key="2">
    <citation type="submission" date="2020-09" db="EMBL/GenBank/DDBJ databases">
        <authorList>
            <person name="Sun Q."/>
            <person name="Ohkuma M."/>
        </authorList>
    </citation>
    <scope>NUCLEOTIDE SEQUENCE</scope>
    <source>
        <strain evidence="1">JCM 14371</strain>
    </source>
</reference>
<comment type="caution">
    <text evidence="1">The sequence shown here is derived from an EMBL/GenBank/DDBJ whole genome shotgun (WGS) entry which is preliminary data.</text>
</comment>
<proteinExistence type="predicted"/>
<gene>
    <name evidence="1" type="ORF">GCM10008939_26350</name>
</gene>
<keyword evidence="2" id="KW-1185">Reference proteome</keyword>
<dbReference type="AlphaFoldDB" id="A0A917US02"/>
<sequence length="143" mass="15631">MSASSVRPQLVALATALRHFHSALLDVAKSDHEFREGRIEGPFALYSLVMNHPNFQWLRPLSGLMATLDEVIDSKEALTQRNLLDVQQALGLLMGGLDTNFADFRAGYARAAADPKVRETEARWRALIAEQGGSAEVPGTLDA</sequence>
<dbReference type="EMBL" id="BMOE01000009">
    <property type="protein sequence ID" value="GGJ81092.1"/>
    <property type="molecule type" value="Genomic_DNA"/>
</dbReference>
<name>A0A917US02_9DEIO</name>
<accession>A0A917US02</accession>
<reference evidence="1" key="1">
    <citation type="journal article" date="2014" name="Int. J. Syst. Evol. Microbiol.">
        <title>Complete genome sequence of Corynebacterium casei LMG S-19264T (=DSM 44701T), isolated from a smear-ripened cheese.</title>
        <authorList>
            <consortium name="US DOE Joint Genome Institute (JGI-PGF)"/>
            <person name="Walter F."/>
            <person name="Albersmeier A."/>
            <person name="Kalinowski J."/>
            <person name="Ruckert C."/>
        </authorList>
    </citation>
    <scope>NUCLEOTIDE SEQUENCE</scope>
    <source>
        <strain evidence="1">JCM 14371</strain>
    </source>
</reference>
<dbReference type="Proteomes" id="UP000635726">
    <property type="component" value="Unassembled WGS sequence"/>
</dbReference>
<protein>
    <submittedName>
        <fullName evidence="1">Uncharacterized protein</fullName>
    </submittedName>
</protein>
<dbReference type="RefSeq" id="WP_188963751.1">
    <property type="nucleotide sequence ID" value="NZ_BMOE01000009.1"/>
</dbReference>